<name>A0ABY7MIC9_9BRAD</name>
<gene>
    <name evidence="1" type="ORF">I3J27_30335</name>
</gene>
<sequence length="50" mass="5990">MRNIDIDRSRSFAIVREIGERLRALLKEEPELPQNLEKPMRRLRQLDESA</sequence>
<dbReference type="Proteomes" id="UP001179614">
    <property type="component" value="Chromosome"/>
</dbReference>
<evidence type="ECO:0000313" key="1">
    <source>
        <dbReference type="EMBL" id="WBL77283.1"/>
    </source>
</evidence>
<keyword evidence="2" id="KW-1185">Reference proteome</keyword>
<proteinExistence type="predicted"/>
<dbReference type="RefSeq" id="WP_270162548.1">
    <property type="nucleotide sequence ID" value="NZ_CP089391.1"/>
</dbReference>
<evidence type="ECO:0000313" key="2">
    <source>
        <dbReference type="Proteomes" id="UP001179614"/>
    </source>
</evidence>
<reference evidence="1" key="1">
    <citation type="submission" date="2021-12" db="EMBL/GenBank/DDBJ databases">
        <title>Bradyrhizobium xenonodulans sp. nov.</title>
        <authorList>
            <person name="Claassens R."/>
            <person name="Venter S.N."/>
            <person name="Beukes C.W."/>
            <person name="Stepkowski T."/>
            <person name="Steenkamp E.T."/>
        </authorList>
    </citation>
    <scope>NUCLEOTIDE SEQUENCE</scope>
    <source>
        <strain evidence="1">14AB</strain>
    </source>
</reference>
<accession>A0ABY7MIC9</accession>
<protein>
    <submittedName>
        <fullName evidence="1">Uncharacterized protein</fullName>
    </submittedName>
</protein>
<dbReference type="EMBL" id="CP089391">
    <property type="protein sequence ID" value="WBL77283.1"/>
    <property type="molecule type" value="Genomic_DNA"/>
</dbReference>
<organism evidence="1 2">
    <name type="scientific">Bradyrhizobium xenonodulans</name>
    <dbReference type="NCBI Taxonomy" id="2736875"/>
    <lineage>
        <taxon>Bacteria</taxon>
        <taxon>Pseudomonadati</taxon>
        <taxon>Pseudomonadota</taxon>
        <taxon>Alphaproteobacteria</taxon>
        <taxon>Hyphomicrobiales</taxon>
        <taxon>Nitrobacteraceae</taxon>
        <taxon>Bradyrhizobium</taxon>
    </lineage>
</organism>